<dbReference type="PANTHER" id="PTHR34814:SF1">
    <property type="entry name" value="NITROSOGUANIDINE RESISTANCE PROTEIN SNG1"/>
    <property type="match status" value="1"/>
</dbReference>
<name>G0VDW7_NAUCA</name>
<keyword evidence="4" id="KW-1185">Reference proteome</keyword>
<evidence type="ECO:0000256" key="1">
    <source>
        <dbReference type="SAM" id="Phobius"/>
    </source>
</evidence>
<dbReference type="PANTHER" id="PTHR34814">
    <property type="entry name" value="NITROSOGUANIDINE RESISTANCE PROTEIN SNG1"/>
    <property type="match status" value="1"/>
</dbReference>
<dbReference type="STRING" id="1064592.G0VDW7"/>
<dbReference type="FunCoup" id="G0VDW7">
    <property type="interactions" value="57"/>
</dbReference>
<keyword evidence="1" id="KW-0812">Transmembrane</keyword>
<dbReference type="RefSeq" id="XP_003676119.1">
    <property type="nucleotide sequence ID" value="XM_003676071.1"/>
</dbReference>
<feature type="domain" description="DUF3533" evidence="2">
    <location>
        <begin position="18"/>
        <end position="400"/>
    </location>
</feature>
<keyword evidence="1" id="KW-0472">Membrane</keyword>
<dbReference type="AlphaFoldDB" id="G0VDW7"/>
<sequence length="449" mass="51515">MKGERKNVLINFAFTNGVLAVFCFTIFVLFWGINYRITDKYHRVQILAVIQDEGINNSTVLPMASILPTLMQENPATWHLYNTTSFNEKFGTNSTEAIDKEVIHEVFSEHYWMALNVKPNATQALFETFINPNGPPFNSTEYFQAVFLSARDPSNFRVTLLPLIEFLETAYRNYYINTYFPQFMSNVSIANNLTTVNVTNIALAGAMNFDYFDYRPFTERELIAPVMIGVAYCLLLTFFQFLVYSGLHAETSRLLKPNQVIYYRIIMLWCTMFIASLFFCTTSAIFQVDFTRAFGKGGFVVYWMTTWLFMVACGGTNENAVSLLFLMGPRFLGIWILSFIILNITPTFYPLILANPVYRYGYMMPVHNAIDIYRVIFLDLSKHKMGRNFGLLIAWIAMNTAALPFVYKFVSKILTNRVVEEAQAKAKQEALKEAKRRAHSVAAGKNLDE</sequence>
<feature type="transmembrane region" description="Helical" evidence="1">
    <location>
        <begin position="12"/>
        <end position="33"/>
    </location>
</feature>
<reference key="2">
    <citation type="submission" date="2011-08" db="EMBL/GenBank/DDBJ databases">
        <title>Genome sequence of Naumovozyma castellii.</title>
        <authorList>
            <person name="Gordon J.L."/>
            <person name="Armisen D."/>
            <person name="Proux-Wera E."/>
            <person name="OhEigeartaigh S.S."/>
            <person name="Byrne K.P."/>
            <person name="Wolfe K.H."/>
        </authorList>
    </citation>
    <scope>NUCLEOTIDE SEQUENCE</scope>
    <source>
        <strain>Type strain:CBS 4309</strain>
    </source>
</reference>
<feature type="transmembrane region" description="Helical" evidence="1">
    <location>
        <begin position="222"/>
        <end position="241"/>
    </location>
</feature>
<dbReference type="InterPro" id="IPR022703">
    <property type="entry name" value="DUF3533"/>
</dbReference>
<dbReference type="KEGG" id="ncs:NCAS_0D01760"/>
<proteinExistence type="predicted"/>
<dbReference type="eggNOG" id="ENOG502QUA0">
    <property type="taxonomic scope" value="Eukaryota"/>
</dbReference>
<dbReference type="InParanoid" id="G0VDW7"/>
<evidence type="ECO:0000259" key="2">
    <source>
        <dbReference type="Pfam" id="PF12051"/>
    </source>
</evidence>
<feature type="transmembrane region" description="Helical" evidence="1">
    <location>
        <begin position="389"/>
        <end position="407"/>
    </location>
</feature>
<feature type="transmembrane region" description="Helical" evidence="1">
    <location>
        <begin position="332"/>
        <end position="354"/>
    </location>
</feature>
<dbReference type="Proteomes" id="UP000001640">
    <property type="component" value="Chromosome 4"/>
</dbReference>
<dbReference type="HOGENOM" id="CLU_020178_0_2_1"/>
<evidence type="ECO:0000313" key="4">
    <source>
        <dbReference type="Proteomes" id="UP000001640"/>
    </source>
</evidence>
<dbReference type="GeneID" id="96903364"/>
<dbReference type="GO" id="GO:0016020">
    <property type="term" value="C:membrane"/>
    <property type="evidence" value="ECO:0007669"/>
    <property type="project" value="TreeGrafter"/>
</dbReference>
<accession>G0VDW7</accession>
<dbReference type="Pfam" id="PF12051">
    <property type="entry name" value="DUF3533"/>
    <property type="match status" value="1"/>
</dbReference>
<reference evidence="3 4" key="1">
    <citation type="journal article" date="2011" name="Proc. Natl. Acad. Sci. U.S.A.">
        <title>Evolutionary erosion of yeast sex chromosomes by mating-type switching accidents.</title>
        <authorList>
            <person name="Gordon J.L."/>
            <person name="Armisen D."/>
            <person name="Proux-Wera E."/>
            <person name="Oheigeartaigh S.S."/>
            <person name="Byrne K.P."/>
            <person name="Wolfe K.H."/>
        </authorList>
    </citation>
    <scope>NUCLEOTIDE SEQUENCE [LARGE SCALE GENOMIC DNA]</scope>
    <source>
        <strain evidence="4">ATCC 76901 / BCRC 22586 / CBS 4309 / NBRC 1992 / NRRL Y-12630</strain>
    </source>
</reference>
<feature type="transmembrane region" description="Helical" evidence="1">
    <location>
        <begin position="261"/>
        <end position="286"/>
    </location>
</feature>
<dbReference type="OrthoDB" id="2140105at2759"/>
<gene>
    <name evidence="3" type="primary">NCAS0D01760</name>
    <name evidence="3" type="ordered locus">NCAS_0D01760</name>
</gene>
<dbReference type="EMBL" id="HE576755">
    <property type="protein sequence ID" value="CCC69757.1"/>
    <property type="molecule type" value="Genomic_DNA"/>
</dbReference>
<dbReference type="OMA" id="WTMVNLR"/>
<keyword evidence="1" id="KW-1133">Transmembrane helix</keyword>
<dbReference type="InterPro" id="IPR053001">
    <property type="entry name" value="MNNG_permease-like"/>
</dbReference>
<evidence type="ECO:0000313" key="3">
    <source>
        <dbReference type="EMBL" id="CCC69757.1"/>
    </source>
</evidence>
<protein>
    <recommendedName>
        <fullName evidence="2">DUF3533 domain-containing protein</fullName>
    </recommendedName>
</protein>
<organism evidence="3 4">
    <name type="scientific">Naumovozyma castellii</name>
    <name type="common">Yeast</name>
    <name type="synonym">Saccharomyces castellii</name>
    <dbReference type="NCBI Taxonomy" id="27288"/>
    <lineage>
        <taxon>Eukaryota</taxon>
        <taxon>Fungi</taxon>
        <taxon>Dikarya</taxon>
        <taxon>Ascomycota</taxon>
        <taxon>Saccharomycotina</taxon>
        <taxon>Saccharomycetes</taxon>
        <taxon>Saccharomycetales</taxon>
        <taxon>Saccharomycetaceae</taxon>
        <taxon>Naumovozyma</taxon>
    </lineage>
</organism>